<evidence type="ECO:0000313" key="1">
    <source>
        <dbReference type="EMBL" id="SES69244.1"/>
    </source>
</evidence>
<evidence type="ECO:0000313" key="2">
    <source>
        <dbReference type="Proteomes" id="UP000243338"/>
    </source>
</evidence>
<keyword evidence="2" id="KW-1185">Reference proteome</keyword>
<dbReference type="EMBL" id="FOHQ01000001">
    <property type="protein sequence ID" value="SES69244.1"/>
    <property type="molecule type" value="Genomic_DNA"/>
</dbReference>
<proteinExistence type="predicted"/>
<accession>A0A1H9YJS3</accession>
<protein>
    <submittedName>
        <fullName evidence="1">Uncharacterized protein</fullName>
    </submittedName>
</protein>
<reference evidence="2" key="1">
    <citation type="submission" date="2016-10" db="EMBL/GenBank/DDBJ databases">
        <authorList>
            <person name="Varghese N."/>
            <person name="Submissions S."/>
        </authorList>
    </citation>
    <scope>NUCLEOTIDE SEQUENCE [LARGE SCALE GENOMIC DNA]</scope>
    <source>
        <strain evidence="2">SLH 33</strain>
    </source>
</reference>
<dbReference type="STRING" id="1353158.SAMN04488587_0619"/>
<organism evidence="1 2">
    <name type="scientific">Methanococcoides vulcani</name>
    <dbReference type="NCBI Taxonomy" id="1353158"/>
    <lineage>
        <taxon>Archaea</taxon>
        <taxon>Methanobacteriati</taxon>
        <taxon>Methanobacteriota</taxon>
        <taxon>Stenosarchaea group</taxon>
        <taxon>Methanomicrobia</taxon>
        <taxon>Methanosarcinales</taxon>
        <taxon>Methanosarcinaceae</taxon>
        <taxon>Methanococcoides</taxon>
    </lineage>
</organism>
<dbReference type="AlphaFoldDB" id="A0A1H9YJS3"/>
<name>A0A1H9YJS3_9EURY</name>
<sequence>MDVTVNGRMFNVGGVGEVQILPPAQHVGDIYKEKYGNGVLHIIRTIEYAL</sequence>
<gene>
    <name evidence="1" type="ORF">SAMN04488587_0619</name>
</gene>
<dbReference type="Proteomes" id="UP000243338">
    <property type="component" value="Unassembled WGS sequence"/>
</dbReference>